<feature type="transmembrane region" description="Helical" evidence="1">
    <location>
        <begin position="177"/>
        <end position="200"/>
    </location>
</feature>
<dbReference type="InterPro" id="IPR035965">
    <property type="entry name" value="PAS-like_dom_sf"/>
</dbReference>
<dbReference type="SMART" id="SM00091">
    <property type="entry name" value="PAS"/>
    <property type="match status" value="1"/>
</dbReference>
<keyword evidence="1" id="KW-1133">Transmembrane helix</keyword>
<comment type="caution">
    <text evidence="3">The sequence shown here is derived from an EMBL/GenBank/DDBJ whole genome shotgun (WGS) entry which is preliminary data.</text>
</comment>
<name>A0ABW0NBJ3_9BURK</name>
<dbReference type="CDD" id="cd18774">
    <property type="entry name" value="PDC2_HK_sensor"/>
    <property type="match status" value="1"/>
</dbReference>
<dbReference type="Proteomes" id="UP001596037">
    <property type="component" value="Unassembled WGS sequence"/>
</dbReference>
<dbReference type="PROSITE" id="PS50112">
    <property type="entry name" value="PAS"/>
    <property type="match status" value="1"/>
</dbReference>
<evidence type="ECO:0000256" key="1">
    <source>
        <dbReference type="SAM" id="Phobius"/>
    </source>
</evidence>
<keyword evidence="1" id="KW-0812">Transmembrane</keyword>
<dbReference type="SUPFAM" id="SSF55785">
    <property type="entry name" value="PYP-like sensor domain (PAS domain)"/>
    <property type="match status" value="1"/>
</dbReference>
<evidence type="ECO:0000259" key="2">
    <source>
        <dbReference type="PROSITE" id="PS50112"/>
    </source>
</evidence>
<dbReference type="NCBIfam" id="TIGR00229">
    <property type="entry name" value="sensory_box"/>
    <property type="match status" value="1"/>
</dbReference>
<organism evidence="3 4">
    <name type="scientific">Caenimonas terrae</name>
    <dbReference type="NCBI Taxonomy" id="696074"/>
    <lineage>
        <taxon>Bacteria</taxon>
        <taxon>Pseudomonadati</taxon>
        <taxon>Pseudomonadota</taxon>
        <taxon>Betaproteobacteria</taxon>
        <taxon>Burkholderiales</taxon>
        <taxon>Comamonadaceae</taxon>
        <taxon>Caenimonas</taxon>
    </lineage>
</organism>
<feature type="domain" description="PAS" evidence="2">
    <location>
        <begin position="260"/>
        <end position="329"/>
    </location>
</feature>
<dbReference type="CDD" id="cd00130">
    <property type="entry name" value="PAS"/>
    <property type="match status" value="1"/>
</dbReference>
<proteinExistence type="predicted"/>
<reference evidence="4" key="1">
    <citation type="journal article" date="2019" name="Int. J. Syst. Evol. Microbiol.">
        <title>The Global Catalogue of Microorganisms (GCM) 10K type strain sequencing project: providing services to taxonomists for standard genome sequencing and annotation.</title>
        <authorList>
            <consortium name="The Broad Institute Genomics Platform"/>
            <consortium name="The Broad Institute Genome Sequencing Center for Infectious Disease"/>
            <person name="Wu L."/>
            <person name="Ma J."/>
        </authorList>
    </citation>
    <scope>NUCLEOTIDE SEQUENCE [LARGE SCALE GENOMIC DNA]</scope>
    <source>
        <strain evidence="4">CCUG 57401</strain>
    </source>
</reference>
<dbReference type="InterPro" id="IPR000014">
    <property type="entry name" value="PAS"/>
</dbReference>
<protein>
    <submittedName>
        <fullName evidence="3">PAS domain-containing protein</fullName>
    </submittedName>
</protein>
<sequence>MPTLPSFRQLLILLTLGCVLPMAGLALGLVAYEYQRDRRQLEHDTIATARALMAAVDDHLDAMQRAQGLVGGDLAAQGAVEPVWLRDVLLRQKLPATWIAAVLDQSGRIVSRTHEAERFVGTPARAALIARIRQVPEDAVESVTVDGVPVITAFSRSERTGWSVAIGMPREELQQPILRSTAVLLGGTGMVMLLTLWLAWRMAGKLSASIDQLGGAMRAAGHNVPVRLPEPVFREAHQLGQALLHATASAEDAVATQRRLEARMHSILDTAQDAILTADDKGRVVLFNCAAERMFRLPRENAIGMTVESLVPTAYRAQHRQLRESMAQDGAHAMAGGRVIEGLRSDGSTFRAEATVSVAPDEEGRLYTVILRELPP</sequence>
<accession>A0ABW0NBJ3</accession>
<dbReference type="Pfam" id="PF00989">
    <property type="entry name" value="PAS"/>
    <property type="match status" value="1"/>
</dbReference>
<dbReference type="Gene3D" id="3.30.450.20">
    <property type="entry name" value="PAS domain"/>
    <property type="match status" value="2"/>
</dbReference>
<dbReference type="EMBL" id="JBHSMF010000006">
    <property type="protein sequence ID" value="MFC5497284.1"/>
    <property type="molecule type" value="Genomic_DNA"/>
</dbReference>
<dbReference type="RefSeq" id="WP_376849310.1">
    <property type="nucleotide sequence ID" value="NZ_JBHSMF010000006.1"/>
</dbReference>
<evidence type="ECO:0000313" key="3">
    <source>
        <dbReference type="EMBL" id="MFC5497284.1"/>
    </source>
</evidence>
<dbReference type="InterPro" id="IPR013767">
    <property type="entry name" value="PAS_fold"/>
</dbReference>
<gene>
    <name evidence="3" type="ORF">ACFPOE_07050</name>
</gene>
<keyword evidence="1" id="KW-0472">Membrane</keyword>
<keyword evidence="4" id="KW-1185">Reference proteome</keyword>
<evidence type="ECO:0000313" key="4">
    <source>
        <dbReference type="Proteomes" id="UP001596037"/>
    </source>
</evidence>